<dbReference type="EMBL" id="MOBP01000012">
    <property type="protein sequence ID" value="RON51532.1"/>
    <property type="molecule type" value="Genomic_DNA"/>
</dbReference>
<gene>
    <name evidence="3" type="ORF">BK665_16745</name>
</gene>
<feature type="domain" description="Type IV / VI secretion system DotU" evidence="2">
    <location>
        <begin position="15"/>
        <end position="210"/>
    </location>
</feature>
<evidence type="ECO:0000259" key="2">
    <source>
        <dbReference type="Pfam" id="PF09850"/>
    </source>
</evidence>
<feature type="transmembrane region" description="Helical" evidence="1">
    <location>
        <begin position="193"/>
        <end position="210"/>
    </location>
</feature>
<proteinExistence type="predicted"/>
<sequence>MNLTASKAQNAAVDIDALLQDTYLLVVELRQGASVQHSLNLWQFCEDQVEQVRQRLKLSGLNQRSIDHISHAQCALLDETVLTCAKGDAHASWASEPLQARFFNRHQAGEFLYEDMREVLREPAPDRQVLTAFQRVLMLGFRGRYSDLADPEREQLVEALNAQVAPLKASQGLITQSGNGDLFAGLAWLRSPLIHGLAVVLLLAATWWAMDHLLSSAIASLLPDQS</sequence>
<dbReference type="OrthoDB" id="6998040at2"/>
<dbReference type="Gene3D" id="1.25.40.590">
    <property type="entry name" value="Type IV / VI secretion system, DotU"/>
    <property type="match status" value="1"/>
</dbReference>
<dbReference type="NCBIfam" id="TIGR03349">
    <property type="entry name" value="IV_VI_DotU"/>
    <property type="match status" value="1"/>
</dbReference>
<reference evidence="3 4" key="1">
    <citation type="submission" date="2016-10" db="EMBL/GenBank/DDBJ databases">
        <title>Comparative genome analysis of multiple Pseudomonas spp. focuses on biocontrol and plant growth promoting traits.</title>
        <authorList>
            <person name="Tao X.-Y."/>
            <person name="Taylor C.G."/>
        </authorList>
    </citation>
    <scope>NUCLEOTIDE SEQUENCE [LARGE SCALE GENOMIC DNA]</scope>
    <source>
        <strain evidence="3 4">39A2</strain>
    </source>
</reference>
<dbReference type="PANTHER" id="PTHR38033:SF1">
    <property type="entry name" value="DOTU FAMILY TYPE IV_VI SECRETION SYSTEM PROTEIN"/>
    <property type="match status" value="1"/>
</dbReference>
<keyword evidence="1" id="KW-0472">Membrane</keyword>
<keyword evidence="1" id="KW-0812">Transmembrane</keyword>
<accession>A0A423KFA8</accession>
<dbReference type="Pfam" id="PF09850">
    <property type="entry name" value="DotU"/>
    <property type="match status" value="1"/>
</dbReference>
<dbReference type="AlphaFoldDB" id="A0A423KFA8"/>
<comment type="caution">
    <text evidence="3">The sequence shown here is derived from an EMBL/GenBank/DDBJ whole genome shotgun (WGS) entry which is preliminary data.</text>
</comment>
<name>A0A423KFA8_9PSED</name>
<evidence type="ECO:0000313" key="3">
    <source>
        <dbReference type="EMBL" id="RON51532.1"/>
    </source>
</evidence>
<dbReference type="Proteomes" id="UP000283627">
    <property type="component" value="Unassembled WGS sequence"/>
</dbReference>
<dbReference type="InterPro" id="IPR038522">
    <property type="entry name" value="T4/T6SS_DotU_sf"/>
</dbReference>
<evidence type="ECO:0000256" key="1">
    <source>
        <dbReference type="SAM" id="Phobius"/>
    </source>
</evidence>
<keyword evidence="1" id="KW-1133">Transmembrane helix</keyword>
<dbReference type="InterPro" id="IPR017732">
    <property type="entry name" value="T4/T6SS_DotU"/>
</dbReference>
<dbReference type="PANTHER" id="PTHR38033">
    <property type="entry name" value="MEMBRANE PROTEIN-RELATED"/>
    <property type="match status" value="1"/>
</dbReference>
<evidence type="ECO:0000313" key="4">
    <source>
        <dbReference type="Proteomes" id="UP000283627"/>
    </source>
</evidence>
<organism evidence="3 4">
    <name type="scientific">Pseudomonas frederiksbergensis</name>
    <dbReference type="NCBI Taxonomy" id="104087"/>
    <lineage>
        <taxon>Bacteria</taxon>
        <taxon>Pseudomonadati</taxon>
        <taxon>Pseudomonadota</taxon>
        <taxon>Gammaproteobacteria</taxon>
        <taxon>Pseudomonadales</taxon>
        <taxon>Pseudomonadaceae</taxon>
        <taxon>Pseudomonas</taxon>
    </lineage>
</organism>
<protein>
    <submittedName>
        <fullName evidence="3">Type IV secretion protein DotU</fullName>
    </submittedName>
</protein>
<dbReference type="NCBIfam" id="NF038239">
    <property type="entry name" value="T6SS_TssL_short"/>
    <property type="match status" value="1"/>
</dbReference>
<dbReference type="RefSeq" id="WP_123407762.1">
    <property type="nucleotide sequence ID" value="NZ_MOBP01000012.1"/>
</dbReference>